<dbReference type="RefSeq" id="WP_095087968.1">
    <property type="nucleotide sequence ID" value="NZ_BMDM01000002.1"/>
</dbReference>
<dbReference type="OrthoDB" id="2678750at2"/>
<name>A0A239ZA54_9STAP</name>
<protein>
    <submittedName>
        <fullName evidence="1">Protein of uncharacterized function (DUF2487)</fullName>
    </submittedName>
</protein>
<reference evidence="1 2" key="1">
    <citation type="submission" date="2017-06" db="EMBL/GenBank/DDBJ databases">
        <authorList>
            <consortium name="Pathogen Informatics"/>
        </authorList>
    </citation>
    <scope>NUCLEOTIDE SEQUENCE [LARGE SCALE GENOMIC DNA]</scope>
    <source>
        <strain evidence="1 2">NCTC13839</strain>
    </source>
</reference>
<keyword evidence="2" id="KW-1185">Reference proteome</keyword>
<evidence type="ECO:0000313" key="1">
    <source>
        <dbReference type="EMBL" id="SNV67518.1"/>
    </source>
</evidence>
<dbReference type="KEGG" id="sste:SAMEA4384403_1314"/>
<proteinExistence type="predicted"/>
<dbReference type="EMBL" id="LT906462">
    <property type="protein sequence ID" value="SNV67518.1"/>
    <property type="molecule type" value="Genomic_DNA"/>
</dbReference>
<dbReference type="InterPro" id="IPR019615">
    <property type="entry name" value="DUF2487"/>
</dbReference>
<dbReference type="Pfam" id="PF10673">
    <property type="entry name" value="DUF2487"/>
    <property type="match status" value="1"/>
</dbReference>
<sequence length="144" mass="16696">MLFNHIDLKELKNNLEYIDTAIIPVANLDMTNQLLTSCDKSETIQLVGMLSEKQFKGRLLLTPTFFTTNNEFEHVKSFIQEVKNYGLTNIILLTSEHIELNSECDVYSVNTIPMGDLDDEMKRSLIDDEVKNFMKFIIKSWNKN</sequence>
<dbReference type="AlphaFoldDB" id="A0A239ZA54"/>
<gene>
    <name evidence="1" type="ORF">SAMEA4384403_01314</name>
</gene>
<evidence type="ECO:0000313" key="2">
    <source>
        <dbReference type="Proteomes" id="UP000242084"/>
    </source>
</evidence>
<dbReference type="Proteomes" id="UP000242084">
    <property type="component" value="Chromosome 1"/>
</dbReference>
<accession>A0A239ZA54</accession>
<organism evidence="1 2">
    <name type="scientific">Mammaliicoccus stepanovicii</name>
    <dbReference type="NCBI Taxonomy" id="643214"/>
    <lineage>
        <taxon>Bacteria</taxon>
        <taxon>Bacillati</taxon>
        <taxon>Bacillota</taxon>
        <taxon>Bacilli</taxon>
        <taxon>Bacillales</taxon>
        <taxon>Staphylococcaceae</taxon>
        <taxon>Mammaliicoccus</taxon>
    </lineage>
</organism>